<gene>
    <name evidence="1" type="ORF">WISP_138309</name>
</gene>
<organism evidence="1 2">
    <name type="scientific">Willisornis vidua</name>
    <name type="common">Xingu scale-backed antbird</name>
    <dbReference type="NCBI Taxonomy" id="1566151"/>
    <lineage>
        <taxon>Eukaryota</taxon>
        <taxon>Metazoa</taxon>
        <taxon>Chordata</taxon>
        <taxon>Craniata</taxon>
        <taxon>Vertebrata</taxon>
        <taxon>Euteleostomi</taxon>
        <taxon>Archelosauria</taxon>
        <taxon>Archosauria</taxon>
        <taxon>Dinosauria</taxon>
        <taxon>Saurischia</taxon>
        <taxon>Theropoda</taxon>
        <taxon>Coelurosauria</taxon>
        <taxon>Aves</taxon>
        <taxon>Neognathae</taxon>
        <taxon>Neoaves</taxon>
        <taxon>Telluraves</taxon>
        <taxon>Australaves</taxon>
        <taxon>Passeriformes</taxon>
        <taxon>Thamnophilidae</taxon>
        <taxon>Willisornis</taxon>
    </lineage>
</organism>
<sequence>MAKRVVVNGDTSSWQTVISGTHQGSVLEAVLSNIFIVDLDELSGSADLLEGRKALQRVLDRLDQWAEANAKKANDILACIRNSVSSRTRAVIFPLYSALVRPYFECCVHFWRPHYMKDVVVLECFRRRAMELAKGLEHKSYEE</sequence>
<proteinExistence type="predicted"/>
<keyword evidence="2" id="KW-1185">Reference proteome</keyword>
<evidence type="ECO:0000313" key="2">
    <source>
        <dbReference type="Proteomes" id="UP001145742"/>
    </source>
</evidence>
<comment type="caution">
    <text evidence="1">The sequence shown here is derived from an EMBL/GenBank/DDBJ whole genome shotgun (WGS) entry which is preliminary data.</text>
</comment>
<reference evidence="1" key="1">
    <citation type="submission" date="2019-10" db="EMBL/GenBank/DDBJ databases">
        <authorList>
            <person name="Soares A.E.R."/>
            <person name="Aleixo A."/>
            <person name="Schneider P."/>
            <person name="Miyaki C.Y."/>
            <person name="Schneider M.P."/>
            <person name="Mello C."/>
            <person name="Vasconcelos A.T.R."/>
        </authorList>
    </citation>
    <scope>NUCLEOTIDE SEQUENCE</scope>
    <source>
        <tissue evidence="1">Muscle</tissue>
    </source>
</reference>
<dbReference type="PANTHER" id="PTHR33332">
    <property type="entry name" value="REVERSE TRANSCRIPTASE DOMAIN-CONTAINING PROTEIN"/>
    <property type="match status" value="1"/>
</dbReference>
<protein>
    <submittedName>
        <fullName evidence="1">Uncharacterized protein</fullName>
    </submittedName>
</protein>
<name>A0ABQ9CMX8_9PASS</name>
<accession>A0ABQ9CMX8</accession>
<dbReference type="EMBL" id="WHWB01034693">
    <property type="protein sequence ID" value="KAJ7405730.1"/>
    <property type="molecule type" value="Genomic_DNA"/>
</dbReference>
<evidence type="ECO:0000313" key="1">
    <source>
        <dbReference type="EMBL" id="KAJ7405730.1"/>
    </source>
</evidence>
<dbReference type="Proteomes" id="UP001145742">
    <property type="component" value="Unassembled WGS sequence"/>
</dbReference>